<comment type="caution">
    <text evidence="3">The sequence shown here is derived from an EMBL/GenBank/DDBJ whole genome shotgun (WGS) entry which is preliminary data.</text>
</comment>
<evidence type="ECO:0000256" key="1">
    <source>
        <dbReference type="ARBA" id="ARBA00022729"/>
    </source>
</evidence>
<dbReference type="RefSeq" id="WP_345458038.1">
    <property type="nucleotide sequence ID" value="NZ_BAABKG010000002.1"/>
</dbReference>
<proteinExistence type="predicted"/>
<accession>A0ABP9PKF1</accession>
<dbReference type="EMBL" id="BAABKG010000002">
    <property type="protein sequence ID" value="GAA5147949.1"/>
    <property type="molecule type" value="Genomic_DNA"/>
</dbReference>
<keyword evidence="1 2" id="KW-0732">Signal</keyword>
<dbReference type="InterPro" id="IPR037873">
    <property type="entry name" value="BamE-like"/>
</dbReference>
<evidence type="ECO:0008006" key="5">
    <source>
        <dbReference type="Google" id="ProtNLM"/>
    </source>
</evidence>
<reference evidence="4" key="1">
    <citation type="journal article" date="2019" name="Int. J. Syst. Evol. Microbiol.">
        <title>The Global Catalogue of Microorganisms (GCM) 10K type strain sequencing project: providing services to taxonomists for standard genome sequencing and annotation.</title>
        <authorList>
            <consortium name="The Broad Institute Genomics Platform"/>
            <consortium name="The Broad Institute Genome Sequencing Center for Infectious Disease"/>
            <person name="Wu L."/>
            <person name="Ma J."/>
        </authorList>
    </citation>
    <scope>NUCLEOTIDE SEQUENCE [LARGE SCALE GENOMIC DNA]</scope>
    <source>
        <strain evidence="4">JCM 18459</strain>
    </source>
</reference>
<dbReference type="Proteomes" id="UP001500221">
    <property type="component" value="Unassembled WGS sequence"/>
</dbReference>
<keyword evidence="4" id="KW-1185">Reference proteome</keyword>
<organism evidence="3 4">
    <name type="scientific">Nocardioides marinquilinus</name>
    <dbReference type="NCBI Taxonomy" id="1210400"/>
    <lineage>
        <taxon>Bacteria</taxon>
        <taxon>Bacillati</taxon>
        <taxon>Actinomycetota</taxon>
        <taxon>Actinomycetes</taxon>
        <taxon>Propionibacteriales</taxon>
        <taxon>Nocardioidaceae</taxon>
        <taxon>Nocardioides</taxon>
    </lineage>
</organism>
<protein>
    <recommendedName>
        <fullName evidence="5">Secreted protein</fullName>
    </recommendedName>
</protein>
<sequence>MKKILAATVAAATLGLTTVTVSPADAAPSKGCVTRAEYKKVKKGMTKARVHSIFGTSGQRVTMSGGVEGRGYKVCTSKTGAVGVAYSKGKLASKAVTWR</sequence>
<evidence type="ECO:0000313" key="3">
    <source>
        <dbReference type="EMBL" id="GAA5147949.1"/>
    </source>
</evidence>
<evidence type="ECO:0000256" key="2">
    <source>
        <dbReference type="SAM" id="SignalP"/>
    </source>
</evidence>
<feature type="signal peptide" evidence="2">
    <location>
        <begin position="1"/>
        <end position="26"/>
    </location>
</feature>
<gene>
    <name evidence="3" type="ORF">GCM10023340_21130</name>
</gene>
<dbReference type="Gene3D" id="3.30.1450.10">
    <property type="match status" value="1"/>
</dbReference>
<feature type="chain" id="PRO_5045472101" description="Secreted protein" evidence="2">
    <location>
        <begin position="27"/>
        <end position="99"/>
    </location>
</feature>
<name>A0ABP9PKF1_9ACTN</name>
<evidence type="ECO:0000313" key="4">
    <source>
        <dbReference type="Proteomes" id="UP001500221"/>
    </source>
</evidence>